<dbReference type="GO" id="GO:0005874">
    <property type="term" value="C:microtubule"/>
    <property type="evidence" value="ECO:0007669"/>
    <property type="project" value="UniProtKB-KW"/>
</dbReference>
<name>A0A7S3VH18_DUNTE</name>
<feature type="compositionally biased region" description="Pro residues" evidence="5">
    <location>
        <begin position="351"/>
        <end position="363"/>
    </location>
</feature>
<feature type="region of interest" description="Disordered" evidence="5">
    <location>
        <begin position="346"/>
        <end position="394"/>
    </location>
</feature>
<protein>
    <recommendedName>
        <fullName evidence="6">Tubulin/FtsZ GTPase domain-containing protein</fullName>
    </recommendedName>
</protein>
<keyword evidence="2" id="KW-0493">Microtubule</keyword>
<dbReference type="EMBL" id="HBIP01002416">
    <property type="protein sequence ID" value="CAE0485963.1"/>
    <property type="molecule type" value="Transcribed_RNA"/>
</dbReference>
<dbReference type="GO" id="GO:0007017">
    <property type="term" value="P:microtubule-based process"/>
    <property type="evidence" value="ECO:0007669"/>
    <property type="project" value="InterPro"/>
</dbReference>
<keyword evidence="4" id="KW-0342">GTP-binding</keyword>
<evidence type="ECO:0000256" key="5">
    <source>
        <dbReference type="SAM" id="MobiDB-lite"/>
    </source>
</evidence>
<evidence type="ECO:0000256" key="4">
    <source>
        <dbReference type="ARBA" id="ARBA00023134"/>
    </source>
</evidence>
<gene>
    <name evidence="7" type="ORF">DTER00134_LOCUS1002</name>
</gene>
<dbReference type="PRINTS" id="PR01161">
    <property type="entry name" value="TUBULIN"/>
</dbReference>
<keyword evidence="3" id="KW-0547">Nucleotide-binding</keyword>
<evidence type="ECO:0000256" key="2">
    <source>
        <dbReference type="ARBA" id="ARBA00022701"/>
    </source>
</evidence>
<dbReference type="Pfam" id="PF00091">
    <property type="entry name" value="Tubulin"/>
    <property type="match status" value="2"/>
</dbReference>
<dbReference type="PANTHER" id="PTHR11588">
    <property type="entry name" value="TUBULIN"/>
    <property type="match status" value="1"/>
</dbReference>
<dbReference type="SMART" id="SM00864">
    <property type="entry name" value="Tubulin"/>
    <property type="match status" value="1"/>
</dbReference>
<dbReference type="InterPro" id="IPR000217">
    <property type="entry name" value="Tubulin"/>
</dbReference>
<proteinExistence type="inferred from homology"/>
<evidence type="ECO:0000256" key="3">
    <source>
        <dbReference type="ARBA" id="ARBA00022741"/>
    </source>
</evidence>
<evidence type="ECO:0000256" key="1">
    <source>
        <dbReference type="ARBA" id="ARBA00009636"/>
    </source>
</evidence>
<comment type="similarity">
    <text evidence="1">Belongs to the tubulin family.</text>
</comment>
<feature type="domain" description="Tubulin/FtsZ GTPase" evidence="6">
    <location>
        <begin position="46"/>
        <end position="267"/>
    </location>
</feature>
<reference evidence="7" key="1">
    <citation type="submission" date="2021-01" db="EMBL/GenBank/DDBJ databases">
        <authorList>
            <person name="Corre E."/>
            <person name="Pelletier E."/>
            <person name="Niang G."/>
            <person name="Scheremetjew M."/>
            <person name="Finn R."/>
            <person name="Kale V."/>
            <person name="Holt S."/>
            <person name="Cochrane G."/>
            <person name="Meng A."/>
            <person name="Brown T."/>
            <person name="Cohen L."/>
        </authorList>
    </citation>
    <scope>NUCLEOTIDE SEQUENCE</scope>
    <source>
        <strain evidence="7">CCMP1320</strain>
    </source>
</reference>
<evidence type="ECO:0000313" key="7">
    <source>
        <dbReference type="EMBL" id="CAE0485963.1"/>
    </source>
</evidence>
<dbReference type="SUPFAM" id="SSF52490">
    <property type="entry name" value="Tubulin nucleotide-binding domain-like"/>
    <property type="match status" value="1"/>
</dbReference>
<dbReference type="SUPFAM" id="SSF55307">
    <property type="entry name" value="Tubulin C-terminal domain-like"/>
    <property type="match status" value="1"/>
</dbReference>
<dbReference type="GO" id="GO:0005525">
    <property type="term" value="F:GTP binding"/>
    <property type="evidence" value="ECO:0007669"/>
    <property type="project" value="UniProtKB-KW"/>
</dbReference>
<organism evidence="7">
    <name type="scientific">Dunaliella tertiolecta</name>
    <name type="common">Green alga</name>
    <dbReference type="NCBI Taxonomy" id="3047"/>
    <lineage>
        <taxon>Eukaryota</taxon>
        <taxon>Viridiplantae</taxon>
        <taxon>Chlorophyta</taxon>
        <taxon>core chlorophytes</taxon>
        <taxon>Chlorophyceae</taxon>
        <taxon>CS clade</taxon>
        <taxon>Chlamydomonadales</taxon>
        <taxon>Dunaliellaceae</taxon>
        <taxon>Dunaliella</taxon>
    </lineage>
</organism>
<dbReference type="InterPro" id="IPR036525">
    <property type="entry name" value="Tubulin/FtsZ_GTPase_sf"/>
</dbReference>
<dbReference type="Gene3D" id="3.40.50.1440">
    <property type="entry name" value="Tubulin/FtsZ, GTPase domain"/>
    <property type="match status" value="1"/>
</dbReference>
<sequence>MPTVTIQCGQAGNQLGQELWGLLASQPQVREPAAAGLQWDAGLSSSSEFFRADAQGCKQARCLLVDTEPKVVNSILASSGNGGIFSRQNCFTGHSGRGNNWAYGYSQIIPSRSSGMSSRIPRWNNSTAVEDPNTQEAHLLDHLQEGIRKECEAVDGAPDFLMLHSLGGGSGSGLGSRILECLREEYPLNYIATVSVAPRPAGDSPMQSLNSTMALSFLQAYADVVMVYDNQAMLEAAMKSQKTANMADVNYHIALSALGALWPLSPGEPYSGDGRIRDMATTVAADSCLKLVEARTSAVPAASGVKGLWRDASLAVARLFPRFDVLDAHNPIITSSALLLARGFPPETLQPSPPPKSLLPPQPKLSRASSSSAVTMSDDCGVGDHEGGIGTRRPAGRAAAMREVPLSAEASATAASTFVQASHGAASFACPPDAVNSIWSRHGPCKLSLARTNTAGEASKRKSAIAGMKSEGGTMALTAVANRSSAIGLLSRIGDKARLMSQSGAYLHWFERYGCSKAALDDALETVDNMADAYRLAHGIRDFL</sequence>
<evidence type="ECO:0000259" key="6">
    <source>
        <dbReference type="SMART" id="SM00864"/>
    </source>
</evidence>
<dbReference type="InterPro" id="IPR003008">
    <property type="entry name" value="Tubulin_FtsZ_GTPase"/>
</dbReference>
<accession>A0A7S3VH18</accession>
<dbReference type="InterPro" id="IPR008280">
    <property type="entry name" value="Tub_FtsZ_C"/>
</dbReference>
<dbReference type="AlphaFoldDB" id="A0A7S3VH18"/>
<feature type="compositionally biased region" description="Low complexity" evidence="5">
    <location>
        <begin position="364"/>
        <end position="373"/>
    </location>
</feature>